<dbReference type="EMBL" id="JBHSQS010000007">
    <property type="protein sequence ID" value="MFC5924393.1"/>
    <property type="molecule type" value="Genomic_DNA"/>
</dbReference>
<proteinExistence type="predicted"/>
<dbReference type="Proteomes" id="UP001596226">
    <property type="component" value="Unassembled WGS sequence"/>
</dbReference>
<comment type="caution">
    <text evidence="1">The sequence shown here is derived from an EMBL/GenBank/DDBJ whole genome shotgun (WGS) entry which is preliminary data.</text>
</comment>
<reference evidence="2" key="1">
    <citation type="journal article" date="2019" name="Int. J. Syst. Evol. Microbiol.">
        <title>The Global Catalogue of Microorganisms (GCM) 10K type strain sequencing project: providing services to taxonomists for standard genome sequencing and annotation.</title>
        <authorList>
            <consortium name="The Broad Institute Genomics Platform"/>
            <consortium name="The Broad Institute Genome Sequencing Center for Infectious Disease"/>
            <person name="Wu L."/>
            <person name="Ma J."/>
        </authorList>
    </citation>
    <scope>NUCLEOTIDE SEQUENCE [LARGE SCALE GENOMIC DNA]</scope>
    <source>
        <strain evidence="2">CGMCC 4.7144</strain>
    </source>
</reference>
<sequence length="80" mass="8642">MIELDVPRGTRLLLLANEIRPNPTARDELVWAVAVYPGVSGGMVLMHGHLCSAEGDCARGWCFEARVLVAAIRANLNGAR</sequence>
<evidence type="ECO:0000313" key="1">
    <source>
        <dbReference type="EMBL" id="MFC5924393.1"/>
    </source>
</evidence>
<gene>
    <name evidence="1" type="ORF">ACFQGL_13670</name>
</gene>
<dbReference type="RefSeq" id="WP_377510967.1">
    <property type="nucleotide sequence ID" value="NZ_JBHSQS010000007.1"/>
</dbReference>
<organism evidence="1 2">
    <name type="scientific">Micromonospora vulcania</name>
    <dbReference type="NCBI Taxonomy" id="1441873"/>
    <lineage>
        <taxon>Bacteria</taxon>
        <taxon>Bacillati</taxon>
        <taxon>Actinomycetota</taxon>
        <taxon>Actinomycetes</taxon>
        <taxon>Micromonosporales</taxon>
        <taxon>Micromonosporaceae</taxon>
        <taxon>Micromonospora</taxon>
    </lineage>
</organism>
<accession>A0ABW1H637</accession>
<keyword evidence="2" id="KW-1185">Reference proteome</keyword>
<protein>
    <submittedName>
        <fullName evidence="1">Uncharacterized protein</fullName>
    </submittedName>
</protein>
<evidence type="ECO:0000313" key="2">
    <source>
        <dbReference type="Proteomes" id="UP001596226"/>
    </source>
</evidence>
<name>A0ABW1H637_9ACTN</name>